<evidence type="ECO:0000256" key="1">
    <source>
        <dbReference type="ARBA" id="ARBA00004245"/>
    </source>
</evidence>
<dbReference type="EMBL" id="GL984379">
    <property type="protein sequence ID" value="EGR27227.1"/>
    <property type="molecule type" value="Genomic_DNA"/>
</dbReference>
<feature type="domain" description="EF-hand" evidence="9">
    <location>
        <begin position="89"/>
        <end position="124"/>
    </location>
</feature>
<dbReference type="Pfam" id="PF13499">
    <property type="entry name" value="EF-hand_7"/>
    <property type="match status" value="2"/>
</dbReference>
<dbReference type="AlphaFoldDB" id="G0R5L9"/>
<dbReference type="OMA" id="EIMTAKM"/>
<feature type="domain" description="EF-hand" evidence="9">
    <location>
        <begin position="163"/>
        <end position="198"/>
    </location>
</feature>
<keyword evidence="4" id="KW-0677">Repeat</keyword>
<dbReference type="RefSeq" id="XP_004024111.1">
    <property type="nucleotide sequence ID" value="XM_004024062.1"/>
</dbReference>
<dbReference type="SUPFAM" id="SSF47473">
    <property type="entry name" value="EF-hand"/>
    <property type="match status" value="1"/>
</dbReference>
<proteinExistence type="inferred from homology"/>
<feature type="domain" description="EF-hand" evidence="9">
    <location>
        <begin position="127"/>
        <end position="162"/>
    </location>
</feature>
<evidence type="ECO:0000256" key="6">
    <source>
        <dbReference type="ARBA" id="ARBA00023212"/>
    </source>
</evidence>
<dbReference type="STRING" id="857967.G0R5L9"/>
<feature type="compositionally biased region" description="Basic residues" evidence="8">
    <location>
        <begin position="39"/>
        <end position="49"/>
    </location>
</feature>
<evidence type="ECO:0000256" key="7">
    <source>
        <dbReference type="ARBA" id="ARBA00025692"/>
    </source>
</evidence>
<dbReference type="PROSITE" id="PS50222">
    <property type="entry name" value="EF_HAND_2"/>
    <property type="match status" value="4"/>
</dbReference>
<comment type="subcellular location">
    <subcellularLocation>
        <location evidence="1">Cytoplasm</location>
        <location evidence="1">Cytoskeleton</location>
    </subcellularLocation>
</comment>
<dbReference type="InterPro" id="IPR002048">
    <property type="entry name" value="EF_hand_dom"/>
</dbReference>
<dbReference type="GeneID" id="14903291"/>
<evidence type="ECO:0000256" key="3">
    <source>
        <dbReference type="ARBA" id="ARBA00022490"/>
    </source>
</evidence>
<dbReference type="InParanoid" id="G0R5L9"/>
<dbReference type="InterPro" id="IPR050230">
    <property type="entry name" value="CALM/Myosin/TropC-like"/>
</dbReference>
<dbReference type="FunFam" id="1.10.238.10:FF:000001">
    <property type="entry name" value="Calmodulin 1"/>
    <property type="match status" value="1"/>
</dbReference>
<dbReference type="GO" id="GO:0005509">
    <property type="term" value="F:calcium ion binding"/>
    <property type="evidence" value="ECO:0007669"/>
    <property type="project" value="InterPro"/>
</dbReference>
<feature type="compositionally biased region" description="Polar residues" evidence="8">
    <location>
        <begin position="8"/>
        <end position="36"/>
    </location>
</feature>
<gene>
    <name evidence="10" type="ORF">IMG5_199680</name>
</gene>
<dbReference type="CDD" id="cd00051">
    <property type="entry name" value="EFh"/>
    <property type="match status" value="1"/>
</dbReference>
<dbReference type="Gene3D" id="1.10.238.10">
    <property type="entry name" value="EF-hand"/>
    <property type="match status" value="2"/>
</dbReference>
<feature type="region of interest" description="Disordered" evidence="8">
    <location>
        <begin position="1"/>
        <end position="49"/>
    </location>
</feature>
<evidence type="ECO:0000256" key="4">
    <source>
        <dbReference type="ARBA" id="ARBA00022737"/>
    </source>
</evidence>
<evidence type="ECO:0000256" key="2">
    <source>
        <dbReference type="ARBA" id="ARBA00005253"/>
    </source>
</evidence>
<dbReference type="PANTHER" id="PTHR23048">
    <property type="entry name" value="MYOSIN LIGHT CHAIN 1, 3"/>
    <property type="match status" value="1"/>
</dbReference>
<dbReference type="SMART" id="SM00054">
    <property type="entry name" value="EFh"/>
    <property type="match status" value="4"/>
</dbReference>
<keyword evidence="11" id="KW-1185">Reference proteome</keyword>
<keyword evidence="5" id="KW-0106">Calcium</keyword>
<comment type="similarity">
    <text evidence="2">Belongs to the centrin family.</text>
</comment>
<feature type="domain" description="EF-hand" evidence="9">
    <location>
        <begin position="53"/>
        <end position="88"/>
    </location>
</feature>
<dbReference type="eggNOG" id="KOG0028">
    <property type="taxonomic scope" value="Eukaryota"/>
</dbReference>
<evidence type="ECO:0000259" key="9">
    <source>
        <dbReference type="PROSITE" id="PS50222"/>
    </source>
</evidence>
<comment type="function">
    <text evidence="7">Plays a fundamental role in microtubule organizing center structure and function. Component of the infraciliary lattice (ICL) and the ciliary basal bodies.</text>
</comment>
<dbReference type="Proteomes" id="UP000008983">
    <property type="component" value="Unassembled WGS sequence"/>
</dbReference>
<dbReference type="PROSITE" id="PS00018">
    <property type="entry name" value="EF_HAND_1"/>
    <property type="match status" value="3"/>
</dbReference>
<reference evidence="10 11" key="1">
    <citation type="submission" date="2011-07" db="EMBL/GenBank/DDBJ databases">
        <authorList>
            <person name="Coyne R."/>
            <person name="Brami D."/>
            <person name="Johnson J."/>
            <person name="Hostetler J."/>
            <person name="Hannick L."/>
            <person name="Clark T."/>
            <person name="Cassidy-Hanley D."/>
            <person name="Inman J."/>
        </authorList>
    </citation>
    <scope>NUCLEOTIDE SEQUENCE [LARGE SCALE GENOMIC DNA]</scope>
    <source>
        <strain evidence="10 11">G5</strain>
    </source>
</reference>
<sequence length="198" mass="23124">MEDIQSLKDIQSQDKYQSVNNENLNTGQQANGTNGYSKPKIKQKKKRTKLTKEQQDVLKQAFDLFDTDGSGAIDEKELRDAMKALGFESKKEEVKELIYQIDKDSNGTIDFYEFLELMKKKMLQDKNVEEEIEKAFNFFDENNEGFIDFEKLKKVASDLGEDVQDKTLEQMIFAADLDDDQRVSKEEFMRVMRKMKLI</sequence>
<name>G0R5L9_ICHMU</name>
<dbReference type="OrthoDB" id="343296at2759"/>
<keyword evidence="6" id="KW-0206">Cytoskeleton</keyword>
<organism evidence="10 11">
    <name type="scientific">Ichthyophthirius multifiliis</name>
    <name type="common">White spot disease agent</name>
    <name type="synonym">Ich</name>
    <dbReference type="NCBI Taxonomy" id="5932"/>
    <lineage>
        <taxon>Eukaryota</taxon>
        <taxon>Sar</taxon>
        <taxon>Alveolata</taxon>
        <taxon>Ciliophora</taxon>
        <taxon>Intramacronucleata</taxon>
        <taxon>Oligohymenophorea</taxon>
        <taxon>Hymenostomatida</taxon>
        <taxon>Ophryoglenina</taxon>
        <taxon>Ichthyophthirius</taxon>
    </lineage>
</organism>
<dbReference type="PANTHER" id="PTHR23048:SF59">
    <property type="entry name" value="EF-HAND SUPERFAMILY PROTEIN"/>
    <property type="match status" value="1"/>
</dbReference>
<protein>
    <recommendedName>
        <fullName evidence="9">EF-hand domain-containing protein</fullName>
    </recommendedName>
</protein>
<dbReference type="GO" id="GO:0016460">
    <property type="term" value="C:myosin II complex"/>
    <property type="evidence" value="ECO:0007669"/>
    <property type="project" value="TreeGrafter"/>
</dbReference>
<dbReference type="InterPro" id="IPR018247">
    <property type="entry name" value="EF_Hand_1_Ca_BS"/>
</dbReference>
<dbReference type="InterPro" id="IPR011992">
    <property type="entry name" value="EF-hand-dom_pair"/>
</dbReference>
<accession>G0R5L9</accession>
<evidence type="ECO:0000256" key="5">
    <source>
        <dbReference type="ARBA" id="ARBA00022837"/>
    </source>
</evidence>
<evidence type="ECO:0000313" key="10">
    <source>
        <dbReference type="EMBL" id="EGR27227.1"/>
    </source>
</evidence>
<evidence type="ECO:0000256" key="8">
    <source>
        <dbReference type="SAM" id="MobiDB-lite"/>
    </source>
</evidence>
<keyword evidence="3" id="KW-0963">Cytoplasm</keyword>
<evidence type="ECO:0000313" key="11">
    <source>
        <dbReference type="Proteomes" id="UP000008983"/>
    </source>
</evidence>